<evidence type="ECO:0008006" key="6">
    <source>
        <dbReference type="Google" id="ProtNLM"/>
    </source>
</evidence>
<dbReference type="Gene3D" id="3.30.60.230">
    <property type="entry name" value="Lsr2, dimerization domain"/>
    <property type="match status" value="1"/>
</dbReference>
<keyword evidence="5" id="KW-1185">Reference proteome</keyword>
<accession>A0ABP8XDF0</accession>
<evidence type="ECO:0000313" key="5">
    <source>
        <dbReference type="Proteomes" id="UP001501446"/>
    </source>
</evidence>
<feature type="domain" description="Lsr2 dimerization" evidence="2">
    <location>
        <begin position="10"/>
        <end position="55"/>
    </location>
</feature>
<dbReference type="Gene3D" id="4.10.320.10">
    <property type="entry name" value="E3-binding domain"/>
    <property type="match status" value="1"/>
</dbReference>
<keyword evidence="1" id="KW-0238">DNA-binding</keyword>
<evidence type="ECO:0000259" key="3">
    <source>
        <dbReference type="Pfam" id="PF23359"/>
    </source>
</evidence>
<reference evidence="5" key="1">
    <citation type="journal article" date="2019" name="Int. J. Syst. Evol. Microbiol.">
        <title>The Global Catalogue of Microorganisms (GCM) 10K type strain sequencing project: providing services to taxonomists for standard genome sequencing and annotation.</title>
        <authorList>
            <consortium name="The Broad Institute Genomics Platform"/>
            <consortium name="The Broad Institute Genome Sequencing Center for Infectious Disease"/>
            <person name="Wu L."/>
            <person name="Ma J."/>
        </authorList>
    </citation>
    <scope>NUCLEOTIDE SEQUENCE [LARGE SCALE GENOMIC DNA]</scope>
    <source>
        <strain evidence="5">JCM 18958</strain>
    </source>
</reference>
<comment type="caution">
    <text evidence="4">The sequence shown here is derived from an EMBL/GenBank/DDBJ whole genome shotgun (WGS) entry which is preliminary data.</text>
</comment>
<dbReference type="EMBL" id="BAABLN010000035">
    <property type="protein sequence ID" value="GAA4705796.1"/>
    <property type="molecule type" value="Genomic_DNA"/>
</dbReference>
<dbReference type="RefSeq" id="WP_345311796.1">
    <property type="nucleotide sequence ID" value="NZ_BAABLN010000035.1"/>
</dbReference>
<dbReference type="Proteomes" id="UP001501446">
    <property type="component" value="Unassembled WGS sequence"/>
</dbReference>
<dbReference type="InterPro" id="IPR042261">
    <property type="entry name" value="Lsr2-like_dimerization"/>
</dbReference>
<evidence type="ECO:0000256" key="1">
    <source>
        <dbReference type="ARBA" id="ARBA00023125"/>
    </source>
</evidence>
<dbReference type="InterPro" id="IPR055370">
    <property type="entry name" value="Lsr2_DNA-bd"/>
</dbReference>
<name>A0ABP8XDF0_9MICC</name>
<dbReference type="InterPro" id="IPR024412">
    <property type="entry name" value="Lsr2_dim_dom"/>
</dbReference>
<evidence type="ECO:0000313" key="4">
    <source>
        <dbReference type="EMBL" id="GAA4705796.1"/>
    </source>
</evidence>
<dbReference type="Pfam" id="PF23359">
    <property type="entry name" value="Lsr2_DNA-bd"/>
    <property type="match status" value="1"/>
</dbReference>
<sequence>MTKRTVIESGLSGTSDAQTTRLGFEDVWYEVDLTAEEREELRGAIEPYLSIGRRTLPRETARKRQVPESTAAERDRIRAWARTAGYECADRGRTPKHIREAFEADQAGNKAA</sequence>
<dbReference type="InterPro" id="IPR036625">
    <property type="entry name" value="E3-bd_dom_sf"/>
</dbReference>
<proteinExistence type="predicted"/>
<protein>
    <recommendedName>
        <fullName evidence="6">Lsr2 family protein</fullName>
    </recommendedName>
</protein>
<evidence type="ECO:0000259" key="2">
    <source>
        <dbReference type="Pfam" id="PF11774"/>
    </source>
</evidence>
<gene>
    <name evidence="4" type="ORF">GCM10025781_26400</name>
</gene>
<dbReference type="Pfam" id="PF11774">
    <property type="entry name" value="Lsr2"/>
    <property type="match status" value="1"/>
</dbReference>
<feature type="domain" description="Lsr2 DNA-binding" evidence="3">
    <location>
        <begin position="73"/>
        <end position="104"/>
    </location>
</feature>
<organism evidence="4 5">
    <name type="scientific">Kocuria gwangalliensis</name>
    <dbReference type="NCBI Taxonomy" id="501592"/>
    <lineage>
        <taxon>Bacteria</taxon>
        <taxon>Bacillati</taxon>
        <taxon>Actinomycetota</taxon>
        <taxon>Actinomycetes</taxon>
        <taxon>Micrococcales</taxon>
        <taxon>Micrococcaceae</taxon>
        <taxon>Kocuria</taxon>
    </lineage>
</organism>